<dbReference type="GO" id="GO:0000287">
    <property type="term" value="F:magnesium ion binding"/>
    <property type="evidence" value="ECO:0007669"/>
    <property type="project" value="UniProtKB-UniRule"/>
</dbReference>
<dbReference type="InterPro" id="IPR050725">
    <property type="entry name" value="CysQ/Inositol_MonoPase"/>
</dbReference>
<evidence type="ECO:0000256" key="2">
    <source>
        <dbReference type="ARBA" id="ARBA00022723"/>
    </source>
</evidence>
<feature type="binding site" evidence="5">
    <location>
        <position position="231"/>
    </location>
    <ligand>
        <name>Mg(2+)</name>
        <dbReference type="ChEBI" id="CHEBI:18420"/>
        <label>1</label>
        <note>catalytic</note>
    </ligand>
</feature>
<dbReference type="SUPFAM" id="SSF56655">
    <property type="entry name" value="Carbohydrate phosphatase"/>
    <property type="match status" value="1"/>
</dbReference>
<keyword evidence="7" id="KW-1185">Reference proteome</keyword>
<feature type="binding site" evidence="4">
    <location>
        <position position="231"/>
    </location>
    <ligand>
        <name>Mg(2+)</name>
        <dbReference type="ChEBI" id="CHEBI:18420"/>
        <label>2</label>
    </ligand>
</feature>
<name>A0A7K3WMB6_9FLAO</name>
<dbReference type="InterPro" id="IPR000760">
    <property type="entry name" value="Inositol_monophosphatase-like"/>
</dbReference>
<dbReference type="GO" id="GO:0008441">
    <property type="term" value="F:3'(2'),5'-bisphosphate nucleotidase activity"/>
    <property type="evidence" value="ECO:0007669"/>
    <property type="project" value="UniProtKB-UniRule"/>
</dbReference>
<dbReference type="PROSITE" id="PS00629">
    <property type="entry name" value="IMP_1"/>
    <property type="match status" value="1"/>
</dbReference>
<dbReference type="PANTHER" id="PTHR43028:SF5">
    <property type="entry name" value="3'(2'),5'-BISPHOSPHATE NUCLEOTIDASE 1"/>
    <property type="match status" value="1"/>
</dbReference>
<dbReference type="FunFam" id="3.40.190.80:FF:000005">
    <property type="entry name" value="3'(2'),5'-bisphosphate nucleotidase CysQ"/>
    <property type="match status" value="1"/>
</dbReference>
<comment type="function">
    <text evidence="4">Converts adenosine-3',5'-bisphosphate (PAP) to AMP.</text>
</comment>
<accession>A0A7K3WMB6</accession>
<comment type="cofactor">
    <cofactor evidence="4 5">
        <name>Mg(2+)</name>
        <dbReference type="ChEBI" id="CHEBI:18420"/>
    </cofactor>
</comment>
<dbReference type="Gene3D" id="3.30.540.10">
    <property type="entry name" value="Fructose-1,6-Bisphosphatase, subunit A, domain 1"/>
    <property type="match status" value="1"/>
</dbReference>
<gene>
    <name evidence="4 6" type="primary">cysQ</name>
    <name evidence="6" type="ORF">G3O08_00755</name>
</gene>
<keyword evidence="2 4" id="KW-0479">Metal-binding</keyword>
<feature type="binding site" evidence="5">
    <location>
        <position position="71"/>
    </location>
    <ligand>
        <name>Mg(2+)</name>
        <dbReference type="ChEBI" id="CHEBI:18420"/>
        <label>1</label>
        <note>catalytic</note>
    </ligand>
</feature>
<dbReference type="InterPro" id="IPR020583">
    <property type="entry name" value="Inositol_monoP_metal-BS"/>
</dbReference>
<protein>
    <recommendedName>
        <fullName evidence="4">3'(2'),5'-bisphosphate nucleotidase CysQ</fullName>
        <ecNumber evidence="4">3.1.3.7</ecNumber>
    </recommendedName>
    <alternativeName>
        <fullName evidence="4">3'(2'),5-bisphosphonucleoside 3'(2')-phosphohydrolase</fullName>
    </alternativeName>
    <alternativeName>
        <fullName evidence="4">3'-phosphoadenosine 5'-phosphate phosphatase</fullName>
        <shortName evidence="4">PAP phosphatase</shortName>
    </alternativeName>
</protein>
<dbReference type="GO" id="GO:0005886">
    <property type="term" value="C:plasma membrane"/>
    <property type="evidence" value="ECO:0007669"/>
    <property type="project" value="UniProtKB-SubCell"/>
</dbReference>
<evidence type="ECO:0000313" key="6">
    <source>
        <dbReference type="EMBL" id="NEN22032.1"/>
    </source>
</evidence>
<feature type="binding site" evidence="4">
    <location>
        <position position="71"/>
    </location>
    <ligand>
        <name>Mg(2+)</name>
        <dbReference type="ChEBI" id="CHEBI:18420"/>
        <label>1</label>
    </ligand>
</feature>
<dbReference type="InterPro" id="IPR006240">
    <property type="entry name" value="CysQ"/>
</dbReference>
<comment type="catalytic activity">
    <reaction evidence="1 4">
        <text>adenosine 3',5'-bisphosphate + H2O = AMP + phosphate</text>
        <dbReference type="Rhea" id="RHEA:10040"/>
        <dbReference type="ChEBI" id="CHEBI:15377"/>
        <dbReference type="ChEBI" id="CHEBI:43474"/>
        <dbReference type="ChEBI" id="CHEBI:58343"/>
        <dbReference type="ChEBI" id="CHEBI:456215"/>
        <dbReference type="EC" id="3.1.3.7"/>
    </reaction>
</comment>
<keyword evidence="3 4" id="KW-0460">Magnesium</keyword>
<proteinExistence type="inferred from homology"/>
<evidence type="ECO:0000313" key="7">
    <source>
        <dbReference type="Proteomes" id="UP000486602"/>
    </source>
</evidence>
<dbReference type="AlphaFoldDB" id="A0A7K3WMB6"/>
<sequence length="270" mass="29935">MRIQPEICINEVMETAIATAYRAGLEILKVYDTPFDVEQKEDTSPLTLADRNAHEEIAAGLSQTQIPILSEEGRKIPFAERKEWTRFWMVDPLDGTKEFVKRNGEFTVNIALIENGISVAGVIYVPVTGVMYFGIPEKGAFKISKFNNQGAGLEKWIASAKKLPSSNQSRVYTVVGSRSHKSLETADFMDELSAEHGEINIVSMGSSLKICLVAEGVADIYPRFAPTMEWDTAAGHAIAKGAGKEIYDHSTGKPMVYNKENLLNNWFIVK</sequence>
<keyword evidence="4" id="KW-1003">Cell membrane</keyword>
<dbReference type="CDD" id="cd01638">
    <property type="entry name" value="CysQ"/>
    <property type="match status" value="1"/>
</dbReference>
<dbReference type="Gene3D" id="3.40.190.80">
    <property type="match status" value="1"/>
</dbReference>
<feature type="binding site" evidence="4">
    <location>
        <position position="94"/>
    </location>
    <ligand>
        <name>Mg(2+)</name>
        <dbReference type="ChEBI" id="CHEBI:18420"/>
        <label>2</label>
    </ligand>
</feature>
<keyword evidence="4 6" id="KW-0378">Hydrolase</keyword>
<organism evidence="6 7">
    <name type="scientific">Cryomorpha ignava</name>
    <dbReference type="NCBI Taxonomy" id="101383"/>
    <lineage>
        <taxon>Bacteria</taxon>
        <taxon>Pseudomonadati</taxon>
        <taxon>Bacteroidota</taxon>
        <taxon>Flavobacteriia</taxon>
        <taxon>Flavobacteriales</taxon>
        <taxon>Cryomorphaceae</taxon>
        <taxon>Cryomorpha</taxon>
    </lineage>
</organism>
<dbReference type="PANTHER" id="PTHR43028">
    <property type="entry name" value="3'(2'),5'-BISPHOSPHATE NUCLEOTIDASE 1"/>
    <property type="match status" value="1"/>
</dbReference>
<dbReference type="RefSeq" id="WP_163282749.1">
    <property type="nucleotide sequence ID" value="NZ_JAAGVY010000001.1"/>
</dbReference>
<dbReference type="GO" id="GO:0050427">
    <property type="term" value="P:3'-phosphoadenosine 5'-phosphosulfate metabolic process"/>
    <property type="evidence" value="ECO:0007669"/>
    <property type="project" value="TreeGrafter"/>
</dbReference>
<comment type="subcellular location">
    <subcellularLocation>
        <location evidence="4">Cell membrane</location>
        <topology evidence="4">Peripheral membrane protein</topology>
        <orientation evidence="4">Cytoplasmic side</orientation>
    </subcellularLocation>
</comment>
<dbReference type="Proteomes" id="UP000486602">
    <property type="component" value="Unassembled WGS sequence"/>
</dbReference>
<evidence type="ECO:0000256" key="4">
    <source>
        <dbReference type="HAMAP-Rule" id="MF_02095"/>
    </source>
</evidence>
<reference evidence="6 7" key="1">
    <citation type="submission" date="2020-02" db="EMBL/GenBank/DDBJ databases">
        <title>Out from the shadows clarifying the taxonomy of the family Cryomorphaceae and related taxa by utilizing the GTDB taxonomic framework.</title>
        <authorList>
            <person name="Bowman J.P."/>
        </authorList>
    </citation>
    <scope>NUCLEOTIDE SEQUENCE [LARGE SCALE GENOMIC DNA]</scope>
    <source>
        <strain evidence="6 7">QSSC 1-22</strain>
    </source>
</reference>
<feature type="binding site" evidence="5">
    <location>
        <position position="91"/>
    </location>
    <ligand>
        <name>Mg(2+)</name>
        <dbReference type="ChEBI" id="CHEBI:18420"/>
        <label>1</label>
        <note>catalytic</note>
    </ligand>
</feature>
<dbReference type="Pfam" id="PF00459">
    <property type="entry name" value="Inositol_P"/>
    <property type="match status" value="1"/>
</dbReference>
<dbReference type="GO" id="GO:0000103">
    <property type="term" value="P:sulfate assimilation"/>
    <property type="evidence" value="ECO:0007669"/>
    <property type="project" value="TreeGrafter"/>
</dbReference>
<dbReference type="EMBL" id="JAAGVY010000001">
    <property type="protein sequence ID" value="NEN22032.1"/>
    <property type="molecule type" value="Genomic_DNA"/>
</dbReference>
<evidence type="ECO:0000256" key="3">
    <source>
        <dbReference type="ARBA" id="ARBA00022842"/>
    </source>
</evidence>
<feature type="binding site" evidence="4">
    <location>
        <begin position="93"/>
        <end position="96"/>
    </location>
    <ligand>
        <name>substrate</name>
    </ligand>
</feature>
<comment type="caution">
    <text evidence="6">The sequence shown here is derived from an EMBL/GenBank/DDBJ whole genome shotgun (WGS) entry which is preliminary data.</text>
</comment>
<dbReference type="NCBIfam" id="TIGR01331">
    <property type="entry name" value="bisphos_cysQ"/>
    <property type="match status" value="1"/>
</dbReference>
<keyword evidence="4" id="KW-0472">Membrane</keyword>
<feature type="binding site" evidence="4">
    <location>
        <position position="231"/>
    </location>
    <ligand>
        <name>substrate</name>
    </ligand>
</feature>
<dbReference type="EC" id="3.1.3.7" evidence="4"/>
<feature type="binding site" evidence="4">
    <location>
        <position position="91"/>
    </location>
    <ligand>
        <name>Mg(2+)</name>
        <dbReference type="ChEBI" id="CHEBI:18420"/>
        <label>1</label>
    </ligand>
</feature>
<feature type="binding site" evidence="4">
    <location>
        <position position="71"/>
    </location>
    <ligand>
        <name>substrate</name>
    </ligand>
</feature>
<dbReference type="HAMAP" id="MF_02095">
    <property type="entry name" value="CysQ"/>
    <property type="match status" value="1"/>
</dbReference>
<evidence type="ECO:0000256" key="5">
    <source>
        <dbReference type="PIRSR" id="PIRSR600760-2"/>
    </source>
</evidence>
<feature type="binding site" evidence="5">
    <location>
        <position position="94"/>
    </location>
    <ligand>
        <name>Mg(2+)</name>
        <dbReference type="ChEBI" id="CHEBI:18420"/>
        <label>1</label>
        <note>catalytic</note>
    </ligand>
</feature>
<feature type="binding site" evidence="4">
    <location>
        <position position="93"/>
    </location>
    <ligand>
        <name>Mg(2+)</name>
        <dbReference type="ChEBI" id="CHEBI:18420"/>
        <label>1</label>
    </ligand>
</feature>
<comment type="similarity">
    <text evidence="4">Belongs to the inositol monophosphatase superfamily. CysQ family.</text>
</comment>
<feature type="binding site" evidence="4">
    <location>
        <position position="91"/>
    </location>
    <ligand>
        <name>Mg(2+)</name>
        <dbReference type="ChEBI" id="CHEBI:18420"/>
        <label>2</label>
    </ligand>
</feature>
<evidence type="ECO:0000256" key="1">
    <source>
        <dbReference type="ARBA" id="ARBA00001625"/>
    </source>
</evidence>
<feature type="binding site" evidence="5">
    <location>
        <position position="93"/>
    </location>
    <ligand>
        <name>Mg(2+)</name>
        <dbReference type="ChEBI" id="CHEBI:18420"/>
        <label>2</label>
    </ligand>
</feature>